<dbReference type="PROSITE" id="PS51257">
    <property type="entry name" value="PROKAR_LIPOPROTEIN"/>
    <property type="match status" value="1"/>
</dbReference>
<dbReference type="AlphaFoldDB" id="A0A9P8UZ30"/>
<evidence type="ECO:0000313" key="1">
    <source>
        <dbReference type="EMBL" id="KAH6661045.1"/>
    </source>
</evidence>
<dbReference type="Proteomes" id="UP000758603">
    <property type="component" value="Unassembled WGS sequence"/>
</dbReference>
<gene>
    <name evidence="1" type="ORF">BKA67DRAFT_549983</name>
</gene>
<name>A0A9P8UZ30_9PEZI</name>
<sequence>MTRVTASMTMYGYMNILSSCWLTLGCLLYNSTCTFIFHMRPQLLPGSHYSLERIPLGLTIPNDPTKCSPDSSHFLRAINQN</sequence>
<protein>
    <submittedName>
        <fullName evidence="1">Uncharacterized protein</fullName>
    </submittedName>
</protein>
<proteinExistence type="predicted"/>
<dbReference type="RefSeq" id="XP_045965176.1">
    <property type="nucleotide sequence ID" value="XM_046101622.1"/>
</dbReference>
<dbReference type="GeneID" id="70130514"/>
<reference evidence="1" key="1">
    <citation type="journal article" date="2021" name="Nat. Commun.">
        <title>Genetic determinants of endophytism in the Arabidopsis root mycobiome.</title>
        <authorList>
            <person name="Mesny F."/>
            <person name="Miyauchi S."/>
            <person name="Thiergart T."/>
            <person name="Pickel B."/>
            <person name="Atanasova L."/>
            <person name="Karlsson M."/>
            <person name="Huettel B."/>
            <person name="Barry K.W."/>
            <person name="Haridas S."/>
            <person name="Chen C."/>
            <person name="Bauer D."/>
            <person name="Andreopoulos W."/>
            <person name="Pangilinan J."/>
            <person name="LaButti K."/>
            <person name="Riley R."/>
            <person name="Lipzen A."/>
            <person name="Clum A."/>
            <person name="Drula E."/>
            <person name="Henrissat B."/>
            <person name="Kohler A."/>
            <person name="Grigoriev I.V."/>
            <person name="Martin F.M."/>
            <person name="Hacquard S."/>
        </authorList>
    </citation>
    <scope>NUCLEOTIDE SEQUENCE</scope>
    <source>
        <strain evidence="1">MPI-SDFR-AT-0073</strain>
    </source>
</reference>
<organism evidence="1 2">
    <name type="scientific">Truncatella angustata</name>
    <dbReference type="NCBI Taxonomy" id="152316"/>
    <lineage>
        <taxon>Eukaryota</taxon>
        <taxon>Fungi</taxon>
        <taxon>Dikarya</taxon>
        <taxon>Ascomycota</taxon>
        <taxon>Pezizomycotina</taxon>
        <taxon>Sordariomycetes</taxon>
        <taxon>Xylariomycetidae</taxon>
        <taxon>Amphisphaeriales</taxon>
        <taxon>Sporocadaceae</taxon>
        <taxon>Truncatella</taxon>
    </lineage>
</organism>
<keyword evidence="2" id="KW-1185">Reference proteome</keyword>
<accession>A0A9P8UZ30</accession>
<comment type="caution">
    <text evidence="1">The sequence shown here is derived from an EMBL/GenBank/DDBJ whole genome shotgun (WGS) entry which is preliminary data.</text>
</comment>
<evidence type="ECO:0000313" key="2">
    <source>
        <dbReference type="Proteomes" id="UP000758603"/>
    </source>
</evidence>
<dbReference type="EMBL" id="JAGPXC010000001">
    <property type="protein sequence ID" value="KAH6661045.1"/>
    <property type="molecule type" value="Genomic_DNA"/>
</dbReference>